<reference evidence="4 5" key="1">
    <citation type="submission" date="2021-12" db="EMBL/GenBank/DDBJ databases">
        <title>Identification and characterization of A. suis stains in western Canada.</title>
        <authorList>
            <person name="Kulathunga D.G.R.S."/>
            <person name="De Oliveira Costa M."/>
        </authorList>
    </citation>
    <scope>NUCLEOTIDE SEQUENCE [LARGE SCALE GENOMIC DNA]</scope>
    <source>
        <strain evidence="4 5">18_292</strain>
    </source>
</reference>
<keyword evidence="5" id="KW-1185">Reference proteome</keyword>
<comment type="caution">
    <text evidence="4">The sequence shown here is derived from an EMBL/GenBank/DDBJ whole genome shotgun (WGS) entry which is preliminary data.</text>
</comment>
<dbReference type="PANTHER" id="PTHR43436:SF1">
    <property type="entry name" value="TRANSCRIPTIONAL REGULATORY PROTEIN"/>
    <property type="match status" value="1"/>
</dbReference>
<dbReference type="PANTHER" id="PTHR43436">
    <property type="entry name" value="ARAC-FAMILY TRANSCRIPTIONAL REGULATOR"/>
    <property type="match status" value="1"/>
</dbReference>
<dbReference type="GeneID" id="34291069"/>
<dbReference type="SMART" id="SM00342">
    <property type="entry name" value="HTH_ARAC"/>
    <property type="match status" value="1"/>
</dbReference>
<name>A0ABT1WY10_ACTSU</name>
<keyword evidence="1" id="KW-0805">Transcription regulation</keyword>
<dbReference type="InterPro" id="IPR009057">
    <property type="entry name" value="Homeodomain-like_sf"/>
</dbReference>
<evidence type="ECO:0000313" key="4">
    <source>
        <dbReference type="EMBL" id="MCQ9630236.1"/>
    </source>
</evidence>
<sequence length="303" mass="35208">MKNEKLQQIAELIKEFTAEEGCFYMTEIQTLSLCRRNHTTNPMPCIYPLSLFLVVQGSQHVNFGESVMEIHRGQTALTTLDLPVVSNVLNASKHEPYLSLRIELDAMLLRELDEQTQWQPTTSSLSDSLSVFPADEDLLDSILRLMKLLKTPKLQSYLRPLVEREIALRLLASDHHAMLRRLLTQGTIEQKIAKVIAYFNDHYAEKIEMDRLAEMVFISPSSLRQHFRKITGTSPLQYQKQLRLQHARRLMFKQNFDATSAAMEVGYESPNQFNREYARFFGEPPLRDIHRLKEDEMHFGRIV</sequence>
<dbReference type="Proteomes" id="UP001206331">
    <property type="component" value="Unassembled WGS sequence"/>
</dbReference>
<dbReference type="PROSITE" id="PS01124">
    <property type="entry name" value="HTH_ARAC_FAMILY_2"/>
    <property type="match status" value="1"/>
</dbReference>
<dbReference type="Pfam" id="PF06719">
    <property type="entry name" value="AraC_N"/>
    <property type="match status" value="1"/>
</dbReference>
<organism evidence="4 5">
    <name type="scientific">Actinobacillus suis</name>
    <dbReference type="NCBI Taxonomy" id="716"/>
    <lineage>
        <taxon>Bacteria</taxon>
        <taxon>Pseudomonadati</taxon>
        <taxon>Pseudomonadota</taxon>
        <taxon>Gammaproteobacteria</taxon>
        <taxon>Pasteurellales</taxon>
        <taxon>Pasteurellaceae</taxon>
        <taxon>Actinobacillus</taxon>
    </lineage>
</organism>
<keyword evidence="2" id="KW-0804">Transcription</keyword>
<accession>A0ABT1WY10</accession>
<dbReference type="RefSeq" id="WP_015674446.1">
    <property type="nucleotide sequence ID" value="NZ_CP090556.1"/>
</dbReference>
<dbReference type="Gene3D" id="1.10.10.60">
    <property type="entry name" value="Homeodomain-like"/>
    <property type="match status" value="1"/>
</dbReference>
<dbReference type="InterPro" id="IPR018060">
    <property type="entry name" value="HTH_AraC"/>
</dbReference>
<evidence type="ECO:0000256" key="1">
    <source>
        <dbReference type="ARBA" id="ARBA00023015"/>
    </source>
</evidence>
<dbReference type="SUPFAM" id="SSF46689">
    <property type="entry name" value="Homeodomain-like"/>
    <property type="match status" value="2"/>
</dbReference>
<protein>
    <submittedName>
        <fullName evidence="4">AraC family transcriptional regulator</fullName>
    </submittedName>
</protein>
<gene>
    <name evidence="4" type="ORF">LZL92_08050</name>
</gene>
<evidence type="ECO:0000313" key="5">
    <source>
        <dbReference type="Proteomes" id="UP001206331"/>
    </source>
</evidence>
<evidence type="ECO:0000259" key="3">
    <source>
        <dbReference type="PROSITE" id="PS01124"/>
    </source>
</evidence>
<dbReference type="Pfam" id="PF12833">
    <property type="entry name" value="HTH_18"/>
    <property type="match status" value="1"/>
</dbReference>
<evidence type="ECO:0000256" key="2">
    <source>
        <dbReference type="ARBA" id="ARBA00023163"/>
    </source>
</evidence>
<feature type="domain" description="HTH araC/xylS-type" evidence="3">
    <location>
        <begin position="193"/>
        <end position="291"/>
    </location>
</feature>
<proteinExistence type="predicted"/>
<dbReference type="EMBL" id="JAJUPA010000008">
    <property type="protein sequence ID" value="MCQ9630236.1"/>
    <property type="molecule type" value="Genomic_DNA"/>
</dbReference>
<dbReference type="InterPro" id="IPR009594">
    <property type="entry name" value="Tscrpt_reg_HTH_AraC_N"/>
</dbReference>